<keyword evidence="5 9" id="KW-0067">ATP-binding</keyword>
<dbReference type="GO" id="GO:0005524">
    <property type="term" value="F:ATP binding"/>
    <property type="evidence" value="ECO:0007669"/>
    <property type="project" value="UniProtKB-KW"/>
</dbReference>
<dbReference type="EMBL" id="JAFMOF010000008">
    <property type="protein sequence ID" value="MBO0657310.1"/>
    <property type="molecule type" value="Genomic_DNA"/>
</dbReference>
<dbReference type="InterPro" id="IPR017932">
    <property type="entry name" value="GATase_2_dom"/>
</dbReference>
<protein>
    <recommendedName>
        <fullName evidence="3">asparagine synthase (glutamine-hydrolyzing)</fullName>
        <ecNumber evidence="3">6.3.5.4</ecNumber>
    </recommendedName>
</protein>
<dbReference type="GO" id="GO:0005829">
    <property type="term" value="C:cytosol"/>
    <property type="evidence" value="ECO:0007669"/>
    <property type="project" value="TreeGrafter"/>
</dbReference>
<dbReference type="GO" id="GO:0006529">
    <property type="term" value="P:asparagine biosynthetic process"/>
    <property type="evidence" value="ECO:0007669"/>
    <property type="project" value="UniProtKB-KW"/>
</dbReference>
<evidence type="ECO:0000259" key="11">
    <source>
        <dbReference type="PROSITE" id="PS51278"/>
    </source>
</evidence>
<feature type="domain" description="Glutamine amidotransferase type-2" evidence="11">
    <location>
        <begin position="1"/>
        <end position="207"/>
    </location>
</feature>
<comment type="pathway">
    <text evidence="1">Amino-acid biosynthesis; L-asparagine biosynthesis; L-asparagine from L-aspartate (L-Gln route): step 1/1.</text>
</comment>
<dbReference type="InterPro" id="IPR014729">
    <property type="entry name" value="Rossmann-like_a/b/a_fold"/>
</dbReference>
<sequence>MSGISGWIDRGRDLTHEGAAPAFPSSRGGAGERRWAGPSAVLRHHADAFDPVGAQPAMVTENGRPAAVIVFDGVLDNAGELRSLLAGPGPCPATDADLVLRAYLRWGDAVAERLHGLFAFALWDARSRELVLCRDRFGIRPLSYVPLATGALFASEVATLAAHPLLEPELDAEGLCALLAQVRGPGSGVLRGVREVRPGHLVRMGENGTREHRYWSLTARPHTDDLATTIDTARGLLGEAIAREATAGDGPGGPPAGVLLSGGLDSSALTGLVTAWAGTGPQTFTVSFGDSAAPVPDRPFAQAVVDHLACDHHEILVDPAGLTDPRILDAVLDAKDHPSPFGDKNLTPYLFYRRVAGLAPTALSGEAADAVFGGLISEEERADAGHRTFPWIERARSFGLTNGIGNGLFDQGLLRRVDLTGFCAERYAEARKEVAHLPDAPADDRRAREIDHFHMTRLYEQAVNHSERLGAAAGLRVRFPFSDHRLFEYLYNVPWRMKSFDGRDKSLLRAIARDLLPASVLDRPKVPFPITYHTGYKQSLTDRMRDLLHDRDAPVLPLLDRAAAGQVVDDPRRLDRGGWLGRADAEMVLQLDAWLRRRRVRLVL</sequence>
<feature type="binding site" evidence="9">
    <location>
        <position position="95"/>
    </location>
    <ligand>
        <name>L-glutamine</name>
        <dbReference type="ChEBI" id="CHEBI:58359"/>
    </ligand>
</feature>
<evidence type="ECO:0000256" key="1">
    <source>
        <dbReference type="ARBA" id="ARBA00005187"/>
    </source>
</evidence>
<dbReference type="PANTHER" id="PTHR43284">
    <property type="entry name" value="ASPARAGINE SYNTHETASE (GLUTAMINE-HYDROLYZING)"/>
    <property type="match status" value="1"/>
</dbReference>
<comment type="similarity">
    <text evidence="2">Belongs to the asparagine synthetase family.</text>
</comment>
<dbReference type="GO" id="GO:0004066">
    <property type="term" value="F:asparagine synthase (glutamine-hydrolyzing) activity"/>
    <property type="evidence" value="ECO:0007669"/>
    <property type="project" value="UniProtKB-EC"/>
</dbReference>
<keyword evidence="13" id="KW-1185">Reference proteome</keyword>
<dbReference type="CDD" id="cd01991">
    <property type="entry name" value="Asn_synthase_B_C"/>
    <property type="match status" value="1"/>
</dbReference>
<keyword evidence="6" id="KW-0061">Asparagine biosynthesis</keyword>
<dbReference type="Pfam" id="PF00733">
    <property type="entry name" value="Asn_synthase"/>
    <property type="match status" value="1"/>
</dbReference>
<feature type="binding site" evidence="9">
    <location>
        <position position="286"/>
    </location>
    <ligand>
        <name>ATP</name>
        <dbReference type="ChEBI" id="CHEBI:30616"/>
    </ligand>
</feature>
<feature type="binding site" evidence="9">
    <location>
        <begin position="364"/>
        <end position="365"/>
    </location>
    <ligand>
        <name>ATP</name>
        <dbReference type="ChEBI" id="CHEBI:30616"/>
    </ligand>
</feature>
<reference evidence="12" key="1">
    <citation type="submission" date="2021-03" db="EMBL/GenBank/DDBJ databases">
        <title>Streptomyces strains.</title>
        <authorList>
            <person name="Lund M.B."/>
            <person name="Toerring T."/>
        </authorList>
    </citation>
    <scope>NUCLEOTIDE SEQUENCE</scope>
    <source>
        <strain evidence="12">JCM 4242</strain>
    </source>
</reference>
<evidence type="ECO:0000256" key="7">
    <source>
        <dbReference type="ARBA" id="ARBA00022962"/>
    </source>
</evidence>
<dbReference type="PANTHER" id="PTHR43284:SF1">
    <property type="entry name" value="ASPARAGINE SYNTHETASE"/>
    <property type="match status" value="1"/>
</dbReference>
<evidence type="ECO:0000256" key="8">
    <source>
        <dbReference type="ARBA" id="ARBA00048741"/>
    </source>
</evidence>
<feature type="site" description="Important for beta-aspartyl-AMP intermediate formation" evidence="10">
    <location>
        <position position="366"/>
    </location>
</feature>
<keyword evidence="4 9" id="KW-0547">Nucleotide-binding</keyword>
<dbReference type="Gene3D" id="3.40.50.620">
    <property type="entry name" value="HUPs"/>
    <property type="match status" value="1"/>
</dbReference>
<evidence type="ECO:0000256" key="3">
    <source>
        <dbReference type="ARBA" id="ARBA00012737"/>
    </source>
</evidence>
<organism evidence="12 13">
    <name type="scientific">Streptomyces triculaminicus</name>
    <dbReference type="NCBI Taxonomy" id="2816232"/>
    <lineage>
        <taxon>Bacteria</taxon>
        <taxon>Bacillati</taxon>
        <taxon>Actinomycetota</taxon>
        <taxon>Actinomycetes</taxon>
        <taxon>Kitasatosporales</taxon>
        <taxon>Streptomycetaceae</taxon>
        <taxon>Streptomyces</taxon>
    </lineage>
</organism>
<dbReference type="InterPro" id="IPR051786">
    <property type="entry name" value="ASN_synthetase/amidase"/>
</dbReference>
<dbReference type="InterPro" id="IPR006426">
    <property type="entry name" value="Asn_synth_AEB"/>
</dbReference>
<dbReference type="RefSeq" id="WP_086566286.1">
    <property type="nucleotide sequence ID" value="NZ_JAFMOF010000008.1"/>
</dbReference>
<evidence type="ECO:0000256" key="10">
    <source>
        <dbReference type="PIRSR" id="PIRSR001589-3"/>
    </source>
</evidence>
<feature type="binding site" evidence="9">
    <location>
        <position position="259"/>
    </location>
    <ligand>
        <name>ATP</name>
        <dbReference type="ChEBI" id="CHEBI:30616"/>
    </ligand>
</feature>
<dbReference type="InterPro" id="IPR001962">
    <property type="entry name" value="Asn_synthase"/>
</dbReference>
<evidence type="ECO:0000313" key="12">
    <source>
        <dbReference type="EMBL" id="MBO0657310.1"/>
    </source>
</evidence>
<gene>
    <name evidence="12" type="ORF">J1792_32745</name>
</gene>
<dbReference type="Proteomes" id="UP000664781">
    <property type="component" value="Unassembled WGS sequence"/>
</dbReference>
<evidence type="ECO:0000256" key="6">
    <source>
        <dbReference type="ARBA" id="ARBA00022888"/>
    </source>
</evidence>
<dbReference type="PROSITE" id="PS51278">
    <property type="entry name" value="GATASE_TYPE_2"/>
    <property type="match status" value="1"/>
</dbReference>
<evidence type="ECO:0000256" key="5">
    <source>
        <dbReference type="ARBA" id="ARBA00022840"/>
    </source>
</evidence>
<dbReference type="InterPro" id="IPR029055">
    <property type="entry name" value="Ntn_hydrolases_N"/>
</dbReference>
<dbReference type="PIRSF" id="PIRSF001589">
    <property type="entry name" value="Asn_synthetase_glu-h"/>
    <property type="match status" value="1"/>
</dbReference>
<evidence type="ECO:0000256" key="2">
    <source>
        <dbReference type="ARBA" id="ARBA00005752"/>
    </source>
</evidence>
<comment type="caution">
    <text evidence="12">The sequence shown here is derived from an EMBL/GenBank/DDBJ whole genome shotgun (WGS) entry which is preliminary data.</text>
</comment>
<dbReference type="EC" id="6.3.5.4" evidence="3"/>
<dbReference type="AlphaFoldDB" id="A0A939FWE1"/>
<dbReference type="CDD" id="cd00712">
    <property type="entry name" value="AsnB"/>
    <property type="match status" value="1"/>
</dbReference>
<comment type="catalytic activity">
    <reaction evidence="8">
        <text>L-aspartate + L-glutamine + ATP + H2O = L-asparagine + L-glutamate + AMP + diphosphate + H(+)</text>
        <dbReference type="Rhea" id="RHEA:12228"/>
        <dbReference type="ChEBI" id="CHEBI:15377"/>
        <dbReference type="ChEBI" id="CHEBI:15378"/>
        <dbReference type="ChEBI" id="CHEBI:29985"/>
        <dbReference type="ChEBI" id="CHEBI:29991"/>
        <dbReference type="ChEBI" id="CHEBI:30616"/>
        <dbReference type="ChEBI" id="CHEBI:33019"/>
        <dbReference type="ChEBI" id="CHEBI:58048"/>
        <dbReference type="ChEBI" id="CHEBI:58359"/>
        <dbReference type="ChEBI" id="CHEBI:456215"/>
        <dbReference type="EC" id="6.3.5.4"/>
    </reaction>
</comment>
<dbReference type="SUPFAM" id="SSF56235">
    <property type="entry name" value="N-terminal nucleophile aminohydrolases (Ntn hydrolases)"/>
    <property type="match status" value="1"/>
</dbReference>
<evidence type="ECO:0000256" key="9">
    <source>
        <dbReference type="PIRSR" id="PIRSR001589-2"/>
    </source>
</evidence>
<keyword evidence="7" id="KW-0315">Glutamine amidotransferase</keyword>
<evidence type="ECO:0000256" key="4">
    <source>
        <dbReference type="ARBA" id="ARBA00022741"/>
    </source>
</evidence>
<dbReference type="InterPro" id="IPR033738">
    <property type="entry name" value="AsnB_N"/>
</dbReference>
<evidence type="ECO:0000313" key="13">
    <source>
        <dbReference type="Proteomes" id="UP000664781"/>
    </source>
</evidence>
<accession>A0A939FWE1</accession>
<name>A0A939FWE1_9ACTN</name>
<proteinExistence type="inferred from homology"/>
<dbReference type="Pfam" id="PF13537">
    <property type="entry name" value="GATase_7"/>
    <property type="match status" value="1"/>
</dbReference>
<dbReference type="SUPFAM" id="SSF52402">
    <property type="entry name" value="Adenine nucleotide alpha hydrolases-like"/>
    <property type="match status" value="1"/>
</dbReference>
<keyword evidence="6" id="KW-0028">Amino-acid biosynthesis</keyword>
<dbReference type="Gene3D" id="3.60.20.10">
    <property type="entry name" value="Glutamine Phosphoribosylpyrophosphate, subunit 1, domain 1"/>
    <property type="match status" value="1"/>
</dbReference>